<proteinExistence type="predicted"/>
<reference evidence="3" key="1">
    <citation type="submission" date="2021-03" db="EMBL/GenBank/DDBJ databases">
        <title>Roseibium sp. CAU 1637 isolated from Incheon.</title>
        <authorList>
            <person name="Kim W."/>
        </authorList>
    </citation>
    <scope>NUCLEOTIDE SEQUENCE</scope>
    <source>
        <strain evidence="3">CAU 1637</strain>
    </source>
</reference>
<evidence type="ECO:0000256" key="1">
    <source>
        <dbReference type="ARBA" id="ARBA00022679"/>
    </source>
</evidence>
<accession>A0A939EMY7</accession>
<dbReference type="PANTHER" id="PTHR43861">
    <property type="entry name" value="TRANS-ACONITATE 2-METHYLTRANSFERASE-RELATED"/>
    <property type="match status" value="1"/>
</dbReference>
<protein>
    <submittedName>
        <fullName evidence="3">Class I SAM-dependent methyltransferase</fullName>
    </submittedName>
</protein>
<dbReference type="InterPro" id="IPR029063">
    <property type="entry name" value="SAM-dependent_MTases_sf"/>
</dbReference>
<dbReference type="EMBL" id="JAFLNF010000003">
    <property type="protein sequence ID" value="MBO0345120.1"/>
    <property type="molecule type" value="Genomic_DNA"/>
</dbReference>
<organism evidence="3 4">
    <name type="scientific">Roseibium limicola</name>
    <dbReference type="NCBI Taxonomy" id="2816037"/>
    <lineage>
        <taxon>Bacteria</taxon>
        <taxon>Pseudomonadati</taxon>
        <taxon>Pseudomonadota</taxon>
        <taxon>Alphaproteobacteria</taxon>
        <taxon>Hyphomicrobiales</taxon>
        <taxon>Stappiaceae</taxon>
        <taxon>Roseibium</taxon>
    </lineage>
</organism>
<dbReference type="InterPro" id="IPR041698">
    <property type="entry name" value="Methyltransf_25"/>
</dbReference>
<dbReference type="SUPFAM" id="SSF53335">
    <property type="entry name" value="S-adenosyl-L-methionine-dependent methyltransferases"/>
    <property type="match status" value="1"/>
</dbReference>
<evidence type="ECO:0000313" key="4">
    <source>
        <dbReference type="Proteomes" id="UP000664779"/>
    </source>
</evidence>
<name>A0A939EMY7_9HYPH</name>
<dbReference type="Pfam" id="PF13649">
    <property type="entry name" value="Methyltransf_25"/>
    <property type="match status" value="1"/>
</dbReference>
<dbReference type="CDD" id="cd02440">
    <property type="entry name" value="AdoMet_MTases"/>
    <property type="match status" value="1"/>
</dbReference>
<dbReference type="AlphaFoldDB" id="A0A939EMY7"/>
<evidence type="ECO:0000313" key="3">
    <source>
        <dbReference type="EMBL" id="MBO0345120.1"/>
    </source>
</evidence>
<keyword evidence="3" id="KW-0489">Methyltransferase</keyword>
<dbReference type="GO" id="GO:0032259">
    <property type="term" value="P:methylation"/>
    <property type="evidence" value="ECO:0007669"/>
    <property type="project" value="UniProtKB-KW"/>
</dbReference>
<sequence length="196" mass="21756">MHRMTALLLQEQAPEDAHVLIVGAGGGLELKAIADARPKWRFTGVDPSTDMLDQARSTLNAAANRIRYHQGYMDDAPYGPYDGATCLLTLHFLEAEDRLRTLIEIRRRLKPGGVFVAAHHSFSKERQEIWLARNAAFVGTSGIPVEQVAKNIEAMKSSLPVLSPADDVELLRQAGFCDVELFYAAFTFKGWVCRKA</sequence>
<gene>
    <name evidence="3" type="ORF">J0X15_07810</name>
</gene>
<keyword evidence="4" id="KW-1185">Reference proteome</keyword>
<dbReference type="Gene3D" id="3.40.50.150">
    <property type="entry name" value="Vaccinia Virus protein VP39"/>
    <property type="match status" value="1"/>
</dbReference>
<dbReference type="GO" id="GO:0008168">
    <property type="term" value="F:methyltransferase activity"/>
    <property type="evidence" value="ECO:0007669"/>
    <property type="project" value="UniProtKB-KW"/>
</dbReference>
<keyword evidence="1" id="KW-0808">Transferase</keyword>
<evidence type="ECO:0000259" key="2">
    <source>
        <dbReference type="Pfam" id="PF13649"/>
    </source>
</evidence>
<comment type="caution">
    <text evidence="3">The sequence shown here is derived from an EMBL/GenBank/DDBJ whole genome shotgun (WGS) entry which is preliminary data.</text>
</comment>
<feature type="domain" description="Methyltransferase" evidence="2">
    <location>
        <begin position="19"/>
        <end position="113"/>
    </location>
</feature>
<dbReference type="Proteomes" id="UP000664779">
    <property type="component" value="Unassembled WGS sequence"/>
</dbReference>